<feature type="transmembrane region" description="Helical" evidence="8">
    <location>
        <begin position="161"/>
        <end position="180"/>
    </location>
</feature>
<evidence type="ECO:0000256" key="2">
    <source>
        <dbReference type="ARBA" id="ARBA00010145"/>
    </source>
</evidence>
<evidence type="ECO:0000256" key="3">
    <source>
        <dbReference type="ARBA" id="ARBA00022448"/>
    </source>
</evidence>
<dbReference type="InterPro" id="IPR004776">
    <property type="entry name" value="Mem_transp_PIN-like"/>
</dbReference>
<keyword evidence="7 8" id="KW-0472">Membrane</keyword>
<keyword evidence="5 8" id="KW-0812">Transmembrane</keyword>
<evidence type="ECO:0000256" key="8">
    <source>
        <dbReference type="SAM" id="Phobius"/>
    </source>
</evidence>
<evidence type="ECO:0000256" key="6">
    <source>
        <dbReference type="ARBA" id="ARBA00022989"/>
    </source>
</evidence>
<feature type="transmembrane region" description="Helical" evidence="8">
    <location>
        <begin position="99"/>
        <end position="120"/>
    </location>
</feature>
<name>A0A0A0IJM3_CLOBO</name>
<feature type="transmembrane region" description="Helical" evidence="8">
    <location>
        <begin position="36"/>
        <end position="56"/>
    </location>
</feature>
<evidence type="ECO:0000313" key="9">
    <source>
        <dbReference type="EMBL" id="KGN00774.1"/>
    </source>
</evidence>
<feature type="transmembrane region" description="Helical" evidence="8">
    <location>
        <begin position="280"/>
        <end position="303"/>
    </location>
</feature>
<dbReference type="PANTHER" id="PTHR36838">
    <property type="entry name" value="AUXIN EFFLUX CARRIER FAMILY PROTEIN"/>
    <property type="match status" value="1"/>
</dbReference>
<dbReference type="EMBL" id="JDRY01000016">
    <property type="protein sequence ID" value="KGN00774.1"/>
    <property type="molecule type" value="Genomic_DNA"/>
</dbReference>
<keyword evidence="4" id="KW-1003">Cell membrane</keyword>
<feature type="transmembrane region" description="Helical" evidence="8">
    <location>
        <begin position="6"/>
        <end position="24"/>
    </location>
</feature>
<dbReference type="InterPro" id="IPR038770">
    <property type="entry name" value="Na+/solute_symporter_sf"/>
</dbReference>
<keyword evidence="6 8" id="KW-1133">Transmembrane helix</keyword>
<proteinExistence type="inferred from homology"/>
<comment type="caution">
    <text evidence="9">The sequence shown here is derived from an EMBL/GenBank/DDBJ whole genome shotgun (WGS) entry which is preliminary data.</text>
</comment>
<comment type="similarity">
    <text evidence="2">Belongs to the auxin efflux carrier (TC 2.A.69) family.</text>
</comment>
<dbReference type="RefSeq" id="WP_039256965.1">
    <property type="nucleotide sequence ID" value="NZ_JDRY01000016.1"/>
</dbReference>
<dbReference type="PANTHER" id="PTHR36838:SF1">
    <property type="entry name" value="SLR1864 PROTEIN"/>
    <property type="match status" value="1"/>
</dbReference>
<organism evidence="9 10">
    <name type="scientific">Clostridium botulinum C/D str. DC5</name>
    <dbReference type="NCBI Taxonomy" id="1443128"/>
    <lineage>
        <taxon>Bacteria</taxon>
        <taxon>Bacillati</taxon>
        <taxon>Bacillota</taxon>
        <taxon>Clostridia</taxon>
        <taxon>Eubacteriales</taxon>
        <taxon>Clostridiaceae</taxon>
        <taxon>Clostridium</taxon>
    </lineage>
</organism>
<reference evidence="9 10" key="1">
    <citation type="submission" date="2014-01" db="EMBL/GenBank/DDBJ databases">
        <title>Plasmidome dynamics in the species complex Clostridium novyi sensu lato converts strains of independent lineages into distinctly different pathogens.</title>
        <authorList>
            <person name="Skarin H."/>
            <person name="Segerman B."/>
        </authorList>
    </citation>
    <scope>NUCLEOTIDE SEQUENCE [LARGE SCALE GENOMIC DNA]</scope>
    <source>
        <strain evidence="9 10">DC5</strain>
    </source>
</reference>
<dbReference type="AlphaFoldDB" id="A0A0A0IJM3"/>
<evidence type="ECO:0000256" key="1">
    <source>
        <dbReference type="ARBA" id="ARBA00004651"/>
    </source>
</evidence>
<dbReference type="Gene3D" id="1.20.1530.20">
    <property type="match status" value="1"/>
</dbReference>
<evidence type="ECO:0000256" key="7">
    <source>
        <dbReference type="ARBA" id="ARBA00023136"/>
    </source>
</evidence>
<feature type="transmembrane region" description="Helical" evidence="8">
    <location>
        <begin position="224"/>
        <end position="242"/>
    </location>
</feature>
<sequence length="304" mass="34251">MLNLNAVNQVAILTILILVGFYAKKRNYINDSVNKGLSDILINITSPCLILISFNFKFSNEMFLNIGKIIIFSLIIHIVLLILGKVFYLKYYNKDQQNVLKFLTLFSNCGFIGYPVLQGVYGNKAILYASIFSIPYNLLLWTYGIRLFCKDKNNTNIIKQLISPPLIAIILGLIMFIFSIKVPYPIYRSIEMLGNMTAPIAMIITGVALAGIKVKEIFLKVNSYYPVIMRLIIVPSIIYVLLSSLHVDKFLIEICVIIEAMPPASLTVVFAEGYDSDVDFATRCTFLGTIVSIITIPFIISLMR</sequence>
<feature type="transmembrane region" description="Helical" evidence="8">
    <location>
        <begin position="126"/>
        <end position="149"/>
    </location>
</feature>
<dbReference type="GO" id="GO:0055085">
    <property type="term" value="P:transmembrane transport"/>
    <property type="evidence" value="ECO:0007669"/>
    <property type="project" value="InterPro"/>
</dbReference>
<evidence type="ECO:0000313" key="10">
    <source>
        <dbReference type="Proteomes" id="UP000030014"/>
    </source>
</evidence>
<protein>
    <submittedName>
        <fullName evidence="9">Transporter</fullName>
    </submittedName>
</protein>
<evidence type="ECO:0000256" key="4">
    <source>
        <dbReference type="ARBA" id="ARBA00022475"/>
    </source>
</evidence>
<feature type="transmembrane region" description="Helical" evidence="8">
    <location>
        <begin position="192"/>
        <end position="212"/>
    </location>
</feature>
<dbReference type="GO" id="GO:0005886">
    <property type="term" value="C:plasma membrane"/>
    <property type="evidence" value="ECO:0007669"/>
    <property type="project" value="UniProtKB-SubCell"/>
</dbReference>
<dbReference type="Pfam" id="PF03547">
    <property type="entry name" value="Mem_trans"/>
    <property type="match status" value="1"/>
</dbReference>
<evidence type="ECO:0000256" key="5">
    <source>
        <dbReference type="ARBA" id="ARBA00022692"/>
    </source>
</evidence>
<keyword evidence="3" id="KW-0813">Transport</keyword>
<feature type="transmembrane region" description="Helical" evidence="8">
    <location>
        <begin position="62"/>
        <end position="87"/>
    </location>
</feature>
<dbReference type="Proteomes" id="UP000030014">
    <property type="component" value="Unassembled WGS sequence"/>
</dbReference>
<gene>
    <name evidence="9" type="ORF">Z955_02520</name>
</gene>
<comment type="subcellular location">
    <subcellularLocation>
        <location evidence="1">Cell membrane</location>
        <topology evidence="1">Multi-pass membrane protein</topology>
    </subcellularLocation>
</comment>
<accession>A0A0A0IJM3</accession>